<reference evidence="11" key="1">
    <citation type="submission" date="2023-07" db="EMBL/GenBank/DDBJ databases">
        <title>Bifidobacterium aquikefiriaerophilum sp. nov. and Bifidobacterium eccum sp. nov., isolated from water kefir.</title>
        <authorList>
            <person name="Breselge S."/>
            <person name="Bellassi P."/>
            <person name="Barcenilla C."/>
            <person name="Alvarez-Ordonez A."/>
            <person name="Morelli L."/>
            <person name="Cotter P.D."/>
        </authorList>
    </citation>
    <scope>NUCLEOTIDE SEQUENCE</scope>
    <source>
        <strain evidence="13">WK012_4_13</strain>
        <strain evidence="12">WK013_4_14</strain>
        <strain evidence="11">WK048_4_13</strain>
    </source>
</reference>
<dbReference type="InterPro" id="IPR036388">
    <property type="entry name" value="WH-like_DNA-bd_sf"/>
</dbReference>
<evidence type="ECO:0000259" key="9">
    <source>
        <dbReference type="PROSITE" id="PS50110"/>
    </source>
</evidence>
<dbReference type="EMBL" id="CP129683">
    <property type="protein sequence ID" value="XDS49982.1"/>
    <property type="molecule type" value="Genomic_DNA"/>
</dbReference>
<dbReference type="InterPro" id="IPR011006">
    <property type="entry name" value="CheY-like_superfamily"/>
</dbReference>
<dbReference type="Pfam" id="PF00486">
    <property type="entry name" value="Trans_reg_C"/>
    <property type="match status" value="1"/>
</dbReference>
<dbReference type="AlphaFoldDB" id="A0AB39UBZ7"/>
<dbReference type="SMART" id="SM00448">
    <property type="entry name" value="REC"/>
    <property type="match status" value="1"/>
</dbReference>
<dbReference type="InterPro" id="IPR001867">
    <property type="entry name" value="OmpR/PhoB-type_DNA-bd"/>
</dbReference>
<dbReference type="CDD" id="cd00383">
    <property type="entry name" value="trans_reg_C"/>
    <property type="match status" value="1"/>
</dbReference>
<organism evidence="11">
    <name type="scientific">Bifidobacterium fermentum</name>
    <dbReference type="NCBI Taxonomy" id="3059035"/>
    <lineage>
        <taxon>Bacteria</taxon>
        <taxon>Bacillati</taxon>
        <taxon>Actinomycetota</taxon>
        <taxon>Actinomycetes</taxon>
        <taxon>Bifidobacteriales</taxon>
        <taxon>Bifidobacteriaceae</taxon>
        <taxon>Bifidobacterium</taxon>
    </lineage>
</organism>
<keyword evidence="5 8" id="KW-0238">DNA-binding</keyword>
<evidence type="ECO:0000256" key="5">
    <source>
        <dbReference type="ARBA" id="ARBA00023125"/>
    </source>
</evidence>
<evidence type="ECO:0000313" key="11">
    <source>
        <dbReference type="EMBL" id="XDS46464.1"/>
    </source>
</evidence>
<keyword evidence="3" id="KW-0902">Two-component regulatory system</keyword>
<protein>
    <submittedName>
        <fullName evidence="11">Response regulator transcription factor</fullName>
    </submittedName>
</protein>
<evidence type="ECO:0000313" key="12">
    <source>
        <dbReference type="EMBL" id="XDS48755.1"/>
    </source>
</evidence>
<gene>
    <name evidence="13" type="ORF">QN062_06110</name>
    <name evidence="12" type="ORF">QN216_00305</name>
    <name evidence="11" type="ORF">QN217_10140</name>
</gene>
<dbReference type="KEGG" id="bfk:QN062_06110"/>
<dbReference type="GO" id="GO:0005829">
    <property type="term" value="C:cytosol"/>
    <property type="evidence" value="ECO:0007669"/>
    <property type="project" value="TreeGrafter"/>
</dbReference>
<dbReference type="PANTHER" id="PTHR48111">
    <property type="entry name" value="REGULATOR OF RPOS"/>
    <property type="match status" value="1"/>
</dbReference>
<feature type="modified residue" description="4-aspartylphosphate" evidence="7">
    <location>
        <position position="71"/>
    </location>
</feature>
<dbReference type="SUPFAM" id="SSF46894">
    <property type="entry name" value="C-terminal effector domain of the bipartite response regulators"/>
    <property type="match status" value="1"/>
</dbReference>
<feature type="DNA-binding region" description="OmpR/PhoB-type" evidence="8">
    <location>
        <begin position="143"/>
        <end position="236"/>
    </location>
</feature>
<evidence type="ECO:0000256" key="7">
    <source>
        <dbReference type="PROSITE-ProRule" id="PRU00169"/>
    </source>
</evidence>
<sequence>MSNKDNRHQSYAMSDPSKLFQPLVLLIEDDLRMGGILSELLEDDYRVDWVTTAVQAREHLDMDRYDAAIVDRRLPDMDGLDFVRSARRRGITVPMLMLTALASTEDIVSGLDGGANDYLTKPFRFEELNARLRTMLRGYHAEMQSYDIGDWNFQAEKGVVKSPEGLSIQLTPAEVSLLRTMCIDPDRIFTRSELLRAAFRQDAVEGTVDAYVSYIRAKTTRKLIITVRSKGYCLGAPREGELT</sequence>
<dbReference type="PANTHER" id="PTHR48111:SF22">
    <property type="entry name" value="REGULATOR OF RPOS"/>
    <property type="match status" value="1"/>
</dbReference>
<dbReference type="EMBL" id="CP129675">
    <property type="protein sequence ID" value="XDS46464.1"/>
    <property type="molecule type" value="Genomic_DNA"/>
</dbReference>
<feature type="domain" description="Response regulatory" evidence="9">
    <location>
        <begin position="23"/>
        <end position="136"/>
    </location>
</feature>
<keyword evidence="6" id="KW-0804">Transcription</keyword>
<evidence type="ECO:0000313" key="13">
    <source>
        <dbReference type="EMBL" id="XDS49982.1"/>
    </source>
</evidence>
<dbReference type="Gene3D" id="3.40.50.2300">
    <property type="match status" value="1"/>
</dbReference>
<dbReference type="GO" id="GO:0000976">
    <property type="term" value="F:transcription cis-regulatory region binding"/>
    <property type="evidence" value="ECO:0007669"/>
    <property type="project" value="TreeGrafter"/>
</dbReference>
<evidence type="ECO:0000256" key="1">
    <source>
        <dbReference type="ARBA" id="ARBA00004496"/>
    </source>
</evidence>
<proteinExistence type="predicted"/>
<dbReference type="GO" id="GO:0032993">
    <property type="term" value="C:protein-DNA complex"/>
    <property type="evidence" value="ECO:0007669"/>
    <property type="project" value="TreeGrafter"/>
</dbReference>
<dbReference type="PROSITE" id="PS51755">
    <property type="entry name" value="OMPR_PHOB"/>
    <property type="match status" value="1"/>
</dbReference>
<comment type="subcellular location">
    <subcellularLocation>
        <location evidence="1">Cytoplasm</location>
    </subcellularLocation>
</comment>
<dbReference type="EMBL" id="CP129682">
    <property type="protein sequence ID" value="XDS48755.1"/>
    <property type="molecule type" value="Genomic_DNA"/>
</dbReference>
<keyword evidence="2 7" id="KW-0597">Phosphoprotein</keyword>
<dbReference type="InterPro" id="IPR016032">
    <property type="entry name" value="Sig_transdc_resp-reg_C-effctor"/>
</dbReference>
<evidence type="ECO:0000256" key="2">
    <source>
        <dbReference type="ARBA" id="ARBA00022553"/>
    </source>
</evidence>
<feature type="domain" description="OmpR/PhoB-type" evidence="10">
    <location>
        <begin position="143"/>
        <end position="236"/>
    </location>
</feature>
<evidence type="ECO:0000256" key="6">
    <source>
        <dbReference type="ARBA" id="ARBA00023163"/>
    </source>
</evidence>
<dbReference type="InterPro" id="IPR001789">
    <property type="entry name" value="Sig_transdc_resp-reg_receiver"/>
</dbReference>
<evidence type="ECO:0000256" key="3">
    <source>
        <dbReference type="ARBA" id="ARBA00023012"/>
    </source>
</evidence>
<dbReference type="SUPFAM" id="SSF52172">
    <property type="entry name" value="CheY-like"/>
    <property type="match status" value="1"/>
</dbReference>
<evidence type="ECO:0000256" key="4">
    <source>
        <dbReference type="ARBA" id="ARBA00023015"/>
    </source>
</evidence>
<dbReference type="Gene3D" id="1.10.10.10">
    <property type="entry name" value="Winged helix-like DNA-binding domain superfamily/Winged helix DNA-binding domain"/>
    <property type="match status" value="1"/>
</dbReference>
<dbReference type="RefSeq" id="WP_369340954.1">
    <property type="nucleotide sequence ID" value="NZ_CP129675.1"/>
</dbReference>
<dbReference type="GO" id="GO:0006355">
    <property type="term" value="P:regulation of DNA-templated transcription"/>
    <property type="evidence" value="ECO:0007669"/>
    <property type="project" value="InterPro"/>
</dbReference>
<name>A0AB39UBZ7_9BIFI</name>
<dbReference type="Pfam" id="PF00072">
    <property type="entry name" value="Response_reg"/>
    <property type="match status" value="1"/>
</dbReference>
<evidence type="ECO:0000259" key="10">
    <source>
        <dbReference type="PROSITE" id="PS51755"/>
    </source>
</evidence>
<dbReference type="SMART" id="SM00862">
    <property type="entry name" value="Trans_reg_C"/>
    <property type="match status" value="1"/>
</dbReference>
<accession>A0AB39UBZ7</accession>
<dbReference type="GO" id="GO:0000156">
    <property type="term" value="F:phosphorelay response regulator activity"/>
    <property type="evidence" value="ECO:0007669"/>
    <property type="project" value="TreeGrafter"/>
</dbReference>
<dbReference type="InterPro" id="IPR039420">
    <property type="entry name" value="WalR-like"/>
</dbReference>
<evidence type="ECO:0000256" key="8">
    <source>
        <dbReference type="PROSITE-ProRule" id="PRU01091"/>
    </source>
</evidence>
<dbReference type="PROSITE" id="PS50110">
    <property type="entry name" value="RESPONSE_REGULATORY"/>
    <property type="match status" value="1"/>
</dbReference>
<keyword evidence="4" id="KW-0805">Transcription regulation</keyword>